<feature type="region of interest" description="Disordered" evidence="1">
    <location>
        <begin position="257"/>
        <end position="323"/>
    </location>
</feature>
<reference evidence="3" key="1">
    <citation type="journal article" date="2014" name="Nat. Genet.">
        <title>Genome of the human hookworm Necator americanus.</title>
        <authorList>
            <person name="Tang Y.T."/>
            <person name="Gao X."/>
            <person name="Rosa B.A."/>
            <person name="Abubucker S."/>
            <person name="Hallsworth-Pepin K."/>
            <person name="Martin J."/>
            <person name="Tyagi R."/>
            <person name="Heizer E."/>
            <person name="Zhang X."/>
            <person name="Bhonagiri-Palsikar V."/>
            <person name="Minx P."/>
            <person name="Warren W.C."/>
            <person name="Wang Q."/>
            <person name="Zhan B."/>
            <person name="Hotez P.J."/>
            <person name="Sternberg P.W."/>
            <person name="Dougall A."/>
            <person name="Gaze S.T."/>
            <person name="Mulvenna J."/>
            <person name="Sotillo J."/>
            <person name="Ranganathan S."/>
            <person name="Rabelo E.M."/>
            <person name="Wilson R.K."/>
            <person name="Felgner P.L."/>
            <person name="Bethony J."/>
            <person name="Hawdon J.M."/>
            <person name="Gasser R.B."/>
            <person name="Loukas A."/>
            <person name="Mitreva M."/>
        </authorList>
    </citation>
    <scope>NUCLEOTIDE SEQUENCE [LARGE SCALE GENOMIC DNA]</scope>
</reference>
<feature type="region of interest" description="Disordered" evidence="1">
    <location>
        <begin position="50"/>
        <end position="81"/>
    </location>
</feature>
<proteinExistence type="predicted"/>
<dbReference type="KEGG" id="nai:NECAME_10855"/>
<feature type="region of interest" description="Disordered" evidence="1">
    <location>
        <begin position="343"/>
        <end position="405"/>
    </location>
</feature>
<evidence type="ECO:0000313" key="3">
    <source>
        <dbReference type="Proteomes" id="UP000053676"/>
    </source>
</evidence>
<feature type="compositionally biased region" description="Polar residues" evidence="1">
    <location>
        <begin position="281"/>
        <end position="292"/>
    </location>
</feature>
<feature type="compositionally biased region" description="Low complexity" evidence="1">
    <location>
        <begin position="260"/>
        <end position="280"/>
    </location>
</feature>
<feature type="compositionally biased region" description="Low complexity" evidence="1">
    <location>
        <begin position="50"/>
        <end position="68"/>
    </location>
</feature>
<dbReference type="OrthoDB" id="5857433at2759"/>
<evidence type="ECO:0000256" key="1">
    <source>
        <dbReference type="SAM" id="MobiDB-lite"/>
    </source>
</evidence>
<accession>W2T6V0</accession>
<organism evidence="2 3">
    <name type="scientific">Necator americanus</name>
    <name type="common">Human hookworm</name>
    <dbReference type="NCBI Taxonomy" id="51031"/>
    <lineage>
        <taxon>Eukaryota</taxon>
        <taxon>Metazoa</taxon>
        <taxon>Ecdysozoa</taxon>
        <taxon>Nematoda</taxon>
        <taxon>Chromadorea</taxon>
        <taxon>Rhabditida</taxon>
        <taxon>Rhabditina</taxon>
        <taxon>Rhabditomorpha</taxon>
        <taxon>Strongyloidea</taxon>
        <taxon>Ancylostomatidae</taxon>
        <taxon>Bunostominae</taxon>
        <taxon>Necator</taxon>
    </lineage>
</organism>
<keyword evidence="3" id="KW-1185">Reference proteome</keyword>
<dbReference type="EMBL" id="KI660155">
    <property type="protein sequence ID" value="ETN77730.1"/>
    <property type="molecule type" value="Genomic_DNA"/>
</dbReference>
<protein>
    <submittedName>
        <fullName evidence="2">Uncharacterized protein</fullName>
    </submittedName>
</protein>
<dbReference type="AlphaFoldDB" id="W2T6V0"/>
<evidence type="ECO:0000313" key="2">
    <source>
        <dbReference type="EMBL" id="ETN77730.1"/>
    </source>
</evidence>
<feature type="compositionally biased region" description="Polar residues" evidence="1">
    <location>
        <begin position="299"/>
        <end position="323"/>
    </location>
</feature>
<dbReference type="Proteomes" id="UP000053676">
    <property type="component" value="Unassembled WGS sequence"/>
</dbReference>
<name>W2T6V0_NECAM</name>
<feature type="compositionally biased region" description="Polar residues" evidence="1">
    <location>
        <begin position="69"/>
        <end position="81"/>
    </location>
</feature>
<feature type="region of interest" description="Disordered" evidence="1">
    <location>
        <begin position="129"/>
        <end position="149"/>
    </location>
</feature>
<sequence>MQSQNSLLNKLCCPTYPQQAQTKQVFVWYGTTNGNGQRTAGIFSNVTTSVQQPQQQYQQQSTEPSSQSGIQGFTSSPTQQTSFPVVQGSEQIYQQGNLGPIQVSETGNDPRYIDQTVGGQNNFGPIQFQPQAGENGAPTGGFQPTNVDRGTINSQFQLVTPDTAAYNNQYQQGNSAAGSYNSPNAGYQAQSSNANVEFTPVPNLIQLQPVTPIPNSYRDENPPANGQYWQTSGQLYNDANTMIPNQSGIGEMDAQNEWITNSPNSPSGSGGSQMQSSTPSNYVIQQQWNNGRGSPGNYEASTQSASNPSIQEQWNGGYSSSNSAGLSPQYYLDTTVQPNSNYVISSSNSATPQPIQETMFPSATPGRNQGATSGSSYIGPNLEASTSGDSRFSVTQPSSALGTTSNSFQYSTQNPISVISPAYGIQQTSTLRPYNDGLYSTSPRQPVSESTPLFATSATNYADNINPAYVAPSVYQTARPDSSTQGAQVISTTNSPQIGTGTYGNQGRISPVPTSFGTSTRYGQNANGGYVQPASEAVFGQNFDNAGVAASQNPAVLDSSARQSGAYPQYDFQRNMNTVDGNYDNESSKGLFRAYPHEPILLLLNKS</sequence>
<gene>
    <name evidence="2" type="ORF">NECAME_10855</name>
</gene>